<dbReference type="AlphaFoldDB" id="E2BAK4"/>
<evidence type="ECO:0000313" key="2">
    <source>
        <dbReference type="Proteomes" id="UP000008237"/>
    </source>
</evidence>
<dbReference type="Proteomes" id="UP000008237">
    <property type="component" value="Unassembled WGS sequence"/>
</dbReference>
<dbReference type="InterPro" id="IPR036397">
    <property type="entry name" value="RNaseH_sf"/>
</dbReference>
<dbReference type="Gene3D" id="3.30.420.10">
    <property type="entry name" value="Ribonuclease H-like superfamily/Ribonuclease H"/>
    <property type="match status" value="1"/>
</dbReference>
<sequence length="51" mass="5943">SKPRNLDELQQRIIDECAAIPPEMIRSTTDNLYVRLAHCQTVNGEYFEHLL</sequence>
<dbReference type="EMBL" id="GL446770">
    <property type="protein sequence ID" value="EFN87276.1"/>
    <property type="molecule type" value="Genomic_DNA"/>
</dbReference>
<dbReference type="GO" id="GO:0003676">
    <property type="term" value="F:nucleic acid binding"/>
    <property type="evidence" value="ECO:0007669"/>
    <property type="project" value="InterPro"/>
</dbReference>
<name>E2BAK4_HARSA</name>
<gene>
    <name evidence="1" type="ORF">EAI_05280</name>
</gene>
<dbReference type="InParanoid" id="E2BAK4"/>
<feature type="non-terminal residue" evidence="1">
    <location>
        <position position="51"/>
    </location>
</feature>
<keyword evidence="2" id="KW-1185">Reference proteome</keyword>
<organism evidence="2">
    <name type="scientific">Harpegnathos saltator</name>
    <name type="common">Jerdon's jumping ant</name>
    <dbReference type="NCBI Taxonomy" id="610380"/>
    <lineage>
        <taxon>Eukaryota</taxon>
        <taxon>Metazoa</taxon>
        <taxon>Ecdysozoa</taxon>
        <taxon>Arthropoda</taxon>
        <taxon>Hexapoda</taxon>
        <taxon>Insecta</taxon>
        <taxon>Pterygota</taxon>
        <taxon>Neoptera</taxon>
        <taxon>Endopterygota</taxon>
        <taxon>Hymenoptera</taxon>
        <taxon>Apocrita</taxon>
        <taxon>Aculeata</taxon>
        <taxon>Formicoidea</taxon>
        <taxon>Formicidae</taxon>
        <taxon>Ponerinae</taxon>
        <taxon>Ponerini</taxon>
        <taxon>Harpegnathos</taxon>
    </lineage>
</organism>
<accession>E2BAK4</accession>
<feature type="non-terminal residue" evidence="1">
    <location>
        <position position="1"/>
    </location>
</feature>
<reference evidence="1 2" key="1">
    <citation type="journal article" date="2010" name="Science">
        <title>Genomic comparison of the ants Camponotus floridanus and Harpegnathos saltator.</title>
        <authorList>
            <person name="Bonasio R."/>
            <person name="Zhang G."/>
            <person name="Ye C."/>
            <person name="Mutti N.S."/>
            <person name="Fang X."/>
            <person name="Qin N."/>
            <person name="Donahue G."/>
            <person name="Yang P."/>
            <person name="Li Q."/>
            <person name="Li C."/>
            <person name="Zhang P."/>
            <person name="Huang Z."/>
            <person name="Berger S.L."/>
            <person name="Reinberg D."/>
            <person name="Wang J."/>
            <person name="Liebig J."/>
        </authorList>
    </citation>
    <scope>NUCLEOTIDE SEQUENCE [LARGE SCALE GENOMIC DNA]</scope>
    <source>
        <strain evidence="1 2">R22 G/1</strain>
    </source>
</reference>
<evidence type="ECO:0000313" key="1">
    <source>
        <dbReference type="EMBL" id="EFN87276.1"/>
    </source>
</evidence>
<protein>
    <submittedName>
        <fullName evidence="1">Uncharacterized protein</fullName>
    </submittedName>
</protein>
<proteinExistence type="predicted"/>